<reference evidence="2 3" key="1">
    <citation type="journal article" date="2024" name="Science">
        <title>Giant polyketide synthase enzymes in the biosynthesis of giant marine polyether toxins.</title>
        <authorList>
            <person name="Fallon T.R."/>
            <person name="Shende V.V."/>
            <person name="Wierzbicki I.H."/>
            <person name="Pendleton A.L."/>
            <person name="Watervoot N.F."/>
            <person name="Auber R.P."/>
            <person name="Gonzalez D.J."/>
            <person name="Wisecaver J.H."/>
            <person name="Moore B.S."/>
        </authorList>
    </citation>
    <scope>NUCLEOTIDE SEQUENCE [LARGE SCALE GENOMIC DNA]</scope>
    <source>
        <strain evidence="2 3">12B1</strain>
    </source>
</reference>
<proteinExistence type="predicted"/>
<protein>
    <recommendedName>
        <fullName evidence="4">PDZ domain-containing protein</fullName>
    </recommendedName>
</protein>
<accession>A0AB34J0D3</accession>
<feature type="region of interest" description="Disordered" evidence="1">
    <location>
        <begin position="450"/>
        <end position="477"/>
    </location>
</feature>
<dbReference type="Proteomes" id="UP001515480">
    <property type="component" value="Unassembled WGS sequence"/>
</dbReference>
<dbReference type="EMBL" id="JBGBPQ010000014">
    <property type="protein sequence ID" value="KAL1510872.1"/>
    <property type="molecule type" value="Genomic_DNA"/>
</dbReference>
<evidence type="ECO:0000256" key="1">
    <source>
        <dbReference type="SAM" id="MobiDB-lite"/>
    </source>
</evidence>
<evidence type="ECO:0000313" key="2">
    <source>
        <dbReference type="EMBL" id="KAL1510872.1"/>
    </source>
</evidence>
<evidence type="ECO:0008006" key="4">
    <source>
        <dbReference type="Google" id="ProtNLM"/>
    </source>
</evidence>
<organism evidence="2 3">
    <name type="scientific">Prymnesium parvum</name>
    <name type="common">Toxic golden alga</name>
    <dbReference type="NCBI Taxonomy" id="97485"/>
    <lineage>
        <taxon>Eukaryota</taxon>
        <taxon>Haptista</taxon>
        <taxon>Haptophyta</taxon>
        <taxon>Prymnesiophyceae</taxon>
        <taxon>Prymnesiales</taxon>
        <taxon>Prymnesiaceae</taxon>
        <taxon>Prymnesium</taxon>
    </lineage>
</organism>
<feature type="compositionally biased region" description="Pro residues" evidence="1">
    <location>
        <begin position="454"/>
        <end position="468"/>
    </location>
</feature>
<keyword evidence="3" id="KW-1185">Reference proteome</keyword>
<sequence length="642" mass="69735">MVLRCATISICETLGNVPSRNAAVSFPYLAVELSAPPLASSRLSSLALALLAPTMETTGPTRASLSNRSEPIDFEDDTLNQFPWHAAAVNEKQLQLSAQQARHAEGLLDDDPIHPYRSARHFPPSEAASGAESAGYAAAREHGLSQGFNLFRVPPPPVEEPPPKMGWYVNVASLKSGHAPATDELSPELKQKRKQHVKTIMRHDPSSELKEQRKAVRRAVAALDEVDETFPADALSIASSADALRSDLHAFKSHRSRDRKLRERLELTLPLHEAAVEEARAKAEVQSLLRSDLYDVTSALADKWAALQREGEAARRRGLERMAEVSQALHEQLVEVELRLTDHVLLGTAEEADRMLRAPGPDGALLRALRRRQDSLFERQRAQKAVLVSVARRALETDELHREEIASYGRRLIAADRTHDDLADAATDLQTLCAQVRETLGLKPAVATKFVKKPTPPPKPKPLAPPTAAPATASAPLATGGTEPLLIRSAAPELKWERFEATATLAVPALGLALARDEDLPSVNIYADKRAFVESNPDAKPQSTVALSQALVAARVDLSSQFASSVSAGDVILAVNNKPSSEFSSAANVLSFLREQMGGKPDAEGAWNPTEINLDILRPATEGFTKLTKEKGSKLNLTSFKK</sequence>
<evidence type="ECO:0000313" key="3">
    <source>
        <dbReference type="Proteomes" id="UP001515480"/>
    </source>
</evidence>
<name>A0AB34J0D3_PRYPA</name>
<comment type="caution">
    <text evidence="2">The sequence shown here is derived from an EMBL/GenBank/DDBJ whole genome shotgun (WGS) entry which is preliminary data.</text>
</comment>
<dbReference type="AlphaFoldDB" id="A0AB34J0D3"/>
<gene>
    <name evidence="2" type="ORF">AB1Y20_005704</name>
</gene>